<dbReference type="InterPro" id="IPR003156">
    <property type="entry name" value="DHHA1_dom"/>
</dbReference>
<evidence type="ECO:0000313" key="2">
    <source>
        <dbReference type="EMBL" id="QBK94081.1"/>
    </source>
</evidence>
<dbReference type="SUPFAM" id="SSF64182">
    <property type="entry name" value="DHH phosphoesterases"/>
    <property type="match status" value="1"/>
</dbReference>
<protein>
    <submittedName>
        <fullName evidence="2">DHH family phosphohydrolase</fullName>
    </submittedName>
</protein>
<gene>
    <name evidence="2" type="ORF">LCPAC406_03950</name>
</gene>
<dbReference type="Pfam" id="PF02272">
    <property type="entry name" value="DHHA1"/>
    <property type="match status" value="1"/>
</dbReference>
<sequence>MAFYHIKENFNSCYTNDIIAMDEYHRNPFVNNINIITLNEYTGEFEKESSWKIEDGEILRYLSYEEDLRNSELSDMIYSFEGEDTPHLFVNVESILTYLNKLYGDDSNDIEPTEENFDIYIMNIFNYSCCFDCAVKRMEDEERSIRKVIITKKEDEWMPSEEWEPSTDEKTLRQEFEKVHKPDFKRCMKDDCHFPKRYDVVIYHGGCPDGLAGAYPFYLENKSIEFYGLQYDQELPDVSGKKVAVIDICFSREQMIKLNEQVGYLIVLDHHKSSERAMEGLDFCTFDMKRSGAQMGWDYVYPNKERPWFIESIADKELLKFKLPNTKELCETFNFAEYTSNTDVVTMWENMSVLETIEKYKWDYNNLVNIGERIILFKQYEMEIICGRAFLTELVVEEKTYVVNFVNCPGQYCSEVGNMLADNTCDFAATYNHNFESRKWYISCRASKESLIDLSIITATFEGGGHPKAAGFTIPDTESIQDYFKVK</sequence>
<organism evidence="2">
    <name type="scientific">Pithovirus LCPAC406</name>
    <dbReference type="NCBI Taxonomy" id="2506599"/>
    <lineage>
        <taxon>Viruses</taxon>
        <taxon>Pithoviruses</taxon>
    </lineage>
</organism>
<dbReference type="InterPro" id="IPR038763">
    <property type="entry name" value="DHH_sf"/>
</dbReference>
<evidence type="ECO:0000259" key="1">
    <source>
        <dbReference type="Pfam" id="PF02272"/>
    </source>
</evidence>
<keyword evidence="2" id="KW-0378">Hydrolase</keyword>
<proteinExistence type="predicted"/>
<dbReference type="GO" id="GO:0016787">
    <property type="term" value="F:hydrolase activity"/>
    <property type="evidence" value="ECO:0007669"/>
    <property type="project" value="UniProtKB-KW"/>
</dbReference>
<name>A0A481ZIY3_9VIRU</name>
<reference evidence="2" key="1">
    <citation type="journal article" date="2019" name="MBio">
        <title>Virus Genomes from Deep Sea Sediments Expand the Ocean Megavirome and Support Independent Origins of Viral Gigantism.</title>
        <authorList>
            <person name="Backstrom D."/>
            <person name="Yutin N."/>
            <person name="Jorgensen S.L."/>
            <person name="Dharamshi J."/>
            <person name="Homa F."/>
            <person name="Zaremba-Niedwiedzka K."/>
            <person name="Spang A."/>
            <person name="Wolf Y.I."/>
            <person name="Koonin E.V."/>
            <person name="Ettema T.J."/>
        </authorList>
    </citation>
    <scope>NUCLEOTIDE SEQUENCE</scope>
</reference>
<dbReference type="Gene3D" id="3.10.310.30">
    <property type="match status" value="1"/>
</dbReference>
<dbReference type="GO" id="GO:0003676">
    <property type="term" value="F:nucleic acid binding"/>
    <property type="evidence" value="ECO:0007669"/>
    <property type="project" value="InterPro"/>
</dbReference>
<accession>A0A481ZIY3</accession>
<feature type="domain" description="DHHA1" evidence="1">
    <location>
        <begin position="402"/>
        <end position="483"/>
    </location>
</feature>
<dbReference type="EMBL" id="MK500613">
    <property type="protein sequence ID" value="QBK94081.1"/>
    <property type="molecule type" value="Genomic_DNA"/>
</dbReference>